<evidence type="ECO:0000256" key="3">
    <source>
        <dbReference type="ARBA" id="ARBA00022989"/>
    </source>
</evidence>
<organism evidence="7 8">
    <name type="scientific">Leptospira ryugenii</name>
    <dbReference type="NCBI Taxonomy" id="1917863"/>
    <lineage>
        <taxon>Bacteria</taxon>
        <taxon>Pseudomonadati</taxon>
        <taxon>Spirochaetota</taxon>
        <taxon>Spirochaetia</taxon>
        <taxon>Leptospirales</taxon>
        <taxon>Leptospiraceae</taxon>
        <taxon>Leptospira</taxon>
    </lineage>
</organism>
<keyword evidence="2 5" id="KW-0812">Transmembrane</keyword>
<dbReference type="AlphaFoldDB" id="A0A2P2E169"/>
<sequence>MQSQTNQKDPYRWLVLFAYSLLTATICLQWLSFAPIAREAQEFYHTSAFAIDFLALVYLVLYLFLALPASYFIDRYGIQKGLGIGAILTAFFGTAKGLGSDSYALVCCTQVGLGIAQPFLLNAVTKLSFQWFPLEERASAIALGTLAQFIGIITAMLVGPYSFQVNLLFPGIKGLLSLYAFLSIISAILSLLVIREKPKHSTAAHGEDREIPFREGIKHLRKVKDFKFVLLLFLIGLGVFNAISTCIDQIGQAKGFDIEQSGLLGGSILVSGIIGAICIPPFSDRFQKRKIFLIISMIGFVLGLGIFVIYDSFPTLVLASVLIGFFLLGIGAPIGFLYAAEISSPAPESTSQGLLLLAGQISGIIFILGLHLFGMIQFSYVLFGLACLTIILVLRLRESPWMAKG</sequence>
<dbReference type="Proteomes" id="UP000245133">
    <property type="component" value="Unassembled WGS sequence"/>
</dbReference>
<evidence type="ECO:0000256" key="5">
    <source>
        <dbReference type="SAM" id="Phobius"/>
    </source>
</evidence>
<feature type="transmembrane region" description="Helical" evidence="5">
    <location>
        <begin position="228"/>
        <end position="250"/>
    </location>
</feature>
<evidence type="ECO:0000259" key="6">
    <source>
        <dbReference type="PROSITE" id="PS50850"/>
    </source>
</evidence>
<dbReference type="PANTHER" id="PTHR10924">
    <property type="entry name" value="MAJOR FACILITATOR SUPERFAMILY PROTEIN-RELATED"/>
    <property type="match status" value="1"/>
</dbReference>
<accession>A0A2P2E169</accession>
<evidence type="ECO:0000256" key="1">
    <source>
        <dbReference type="ARBA" id="ARBA00004141"/>
    </source>
</evidence>
<evidence type="ECO:0000313" key="7">
    <source>
        <dbReference type="EMBL" id="GBF50612.1"/>
    </source>
</evidence>
<feature type="transmembrane region" description="Helical" evidence="5">
    <location>
        <begin position="175"/>
        <end position="194"/>
    </location>
</feature>
<dbReference type="InterPro" id="IPR049680">
    <property type="entry name" value="FLVCR1-2_SLC49-like"/>
</dbReference>
<keyword evidence="8" id="KW-1185">Reference proteome</keyword>
<feature type="transmembrane region" description="Helical" evidence="5">
    <location>
        <begin position="43"/>
        <end position="65"/>
    </location>
</feature>
<dbReference type="Gene3D" id="1.20.1250.20">
    <property type="entry name" value="MFS general substrate transporter like domains"/>
    <property type="match status" value="2"/>
</dbReference>
<dbReference type="OrthoDB" id="8596007at2"/>
<name>A0A2P2E169_9LEPT</name>
<feature type="transmembrane region" description="Helical" evidence="5">
    <location>
        <begin position="316"/>
        <end position="340"/>
    </location>
</feature>
<proteinExistence type="predicted"/>
<dbReference type="Pfam" id="PF07690">
    <property type="entry name" value="MFS_1"/>
    <property type="match status" value="1"/>
</dbReference>
<feature type="transmembrane region" description="Helical" evidence="5">
    <location>
        <begin position="352"/>
        <end position="372"/>
    </location>
</feature>
<comment type="subcellular location">
    <subcellularLocation>
        <location evidence="1">Membrane</location>
        <topology evidence="1">Multi-pass membrane protein</topology>
    </subcellularLocation>
</comment>
<evidence type="ECO:0000256" key="4">
    <source>
        <dbReference type="ARBA" id="ARBA00023136"/>
    </source>
</evidence>
<dbReference type="SUPFAM" id="SSF103473">
    <property type="entry name" value="MFS general substrate transporter"/>
    <property type="match status" value="1"/>
</dbReference>
<keyword evidence="3 5" id="KW-1133">Transmembrane helix</keyword>
<evidence type="ECO:0000256" key="2">
    <source>
        <dbReference type="ARBA" id="ARBA00022692"/>
    </source>
</evidence>
<dbReference type="GO" id="GO:0016020">
    <property type="term" value="C:membrane"/>
    <property type="evidence" value="ECO:0007669"/>
    <property type="project" value="UniProtKB-SubCell"/>
</dbReference>
<keyword evidence="4 5" id="KW-0472">Membrane</keyword>
<feature type="domain" description="Major facilitator superfamily (MFS) profile" evidence="6">
    <location>
        <begin position="13"/>
        <end position="401"/>
    </location>
</feature>
<feature type="transmembrane region" description="Helical" evidence="5">
    <location>
        <begin position="262"/>
        <end position="279"/>
    </location>
</feature>
<dbReference type="InterPro" id="IPR020846">
    <property type="entry name" value="MFS_dom"/>
</dbReference>
<feature type="transmembrane region" description="Helical" evidence="5">
    <location>
        <begin position="141"/>
        <end position="163"/>
    </location>
</feature>
<dbReference type="InterPro" id="IPR011701">
    <property type="entry name" value="MFS"/>
</dbReference>
<feature type="transmembrane region" description="Helical" evidence="5">
    <location>
        <begin position="77"/>
        <end position="96"/>
    </location>
</feature>
<feature type="transmembrane region" description="Helical" evidence="5">
    <location>
        <begin position="378"/>
        <end position="396"/>
    </location>
</feature>
<dbReference type="PROSITE" id="PS50850">
    <property type="entry name" value="MFS"/>
    <property type="match status" value="1"/>
</dbReference>
<feature type="transmembrane region" description="Helical" evidence="5">
    <location>
        <begin position="291"/>
        <end position="310"/>
    </location>
</feature>
<protein>
    <submittedName>
        <fullName evidence="7">Transporter, major facilitator family protein</fullName>
    </submittedName>
</protein>
<dbReference type="PANTHER" id="PTHR10924:SF6">
    <property type="entry name" value="SOLUTE CARRIER FAMILY 49 MEMBER A3"/>
    <property type="match status" value="1"/>
</dbReference>
<dbReference type="EMBL" id="BFBB01000005">
    <property type="protein sequence ID" value="GBF50612.1"/>
    <property type="molecule type" value="Genomic_DNA"/>
</dbReference>
<reference evidence="7 8" key="1">
    <citation type="submission" date="2018-02" db="EMBL/GenBank/DDBJ databases">
        <title>Novel Leptospira species isolated from soil and water in Japan.</title>
        <authorList>
            <person name="Nakao R."/>
            <person name="Masuzawa T."/>
        </authorList>
    </citation>
    <scope>NUCLEOTIDE SEQUENCE [LARGE SCALE GENOMIC DNA]</scope>
    <source>
        <strain evidence="7 8">YH101</strain>
    </source>
</reference>
<feature type="transmembrane region" description="Helical" evidence="5">
    <location>
        <begin position="102"/>
        <end position="121"/>
    </location>
</feature>
<feature type="transmembrane region" description="Helical" evidence="5">
    <location>
        <begin position="12"/>
        <end position="31"/>
    </location>
</feature>
<gene>
    <name evidence="7" type="ORF">LPTSP4_21380</name>
</gene>
<dbReference type="RefSeq" id="WP_108976520.1">
    <property type="nucleotide sequence ID" value="NZ_BFBB01000005.1"/>
</dbReference>
<evidence type="ECO:0000313" key="8">
    <source>
        <dbReference type="Proteomes" id="UP000245133"/>
    </source>
</evidence>
<comment type="caution">
    <text evidence="7">The sequence shown here is derived from an EMBL/GenBank/DDBJ whole genome shotgun (WGS) entry which is preliminary data.</text>
</comment>
<dbReference type="InterPro" id="IPR036259">
    <property type="entry name" value="MFS_trans_sf"/>
</dbReference>
<dbReference type="GO" id="GO:0022857">
    <property type="term" value="F:transmembrane transporter activity"/>
    <property type="evidence" value="ECO:0007669"/>
    <property type="project" value="InterPro"/>
</dbReference>